<dbReference type="InterPro" id="IPR002884">
    <property type="entry name" value="P_dom"/>
</dbReference>
<dbReference type="AlphaFoldDB" id="A0A2A4SX34"/>
<gene>
    <name evidence="5" type="ORF">COB67_10620</name>
</gene>
<feature type="signal peptide" evidence="3">
    <location>
        <begin position="1"/>
        <end position="20"/>
    </location>
</feature>
<protein>
    <recommendedName>
        <fullName evidence="4">P/Homo B domain-containing protein</fullName>
    </recommendedName>
</protein>
<dbReference type="Gene3D" id="2.60.40.2030">
    <property type="match status" value="1"/>
</dbReference>
<comment type="caution">
    <text evidence="5">The sequence shown here is derived from an EMBL/GenBank/DDBJ whole genome shotgun (WGS) entry which is preliminary data.</text>
</comment>
<sequence length="680" mass="72679">MKKIYAIVTILFFIQKITLAQLTVQDSIAGQQLANLLAGPEINVFNAVLFDTTHNQSGTFQYIGNDLAGINSGIILATGDINYALGPNTAGGTSGPANYSIPYNDSLLSALADTIIYDYVTLEFEFEAPSDVVEFNYIFLSEEYNASNTLFNDAFAFTISGPGIVGEENIAILPNTGAPITINTVSLYTNWQYYNNNVSGAVNIEYDGFTSLLTARKTGLQPCQVYKISLRIADGGDRIYDSAVMLEANSLKANSITAVSSTYSIDTTALEGCIPARYTFDLGYTALQDINIPIRLEGTALNGIDYEFIDSIITIPSGQSSSTIIVNALSDGLVEGREYIQLIYSPSTSTCVPDDTVVLYIDDAIPLSYTAVGTNLNCPEDSSGSIMVNISGGFPPYTVEYADTSVGLVFSVLDTQLPITNLSSGTYALDIYDQYGCTADVIVSGGLFNAGQTFLPDGTGVSYTNDINITGFNIGQTLNSIQQINAVCATLEHSYASDLSIELIAPNGNAIQLKGVGNTGSGVYTCNLGEPVASGPTDMWSSSNLTAGIGYQYCWSLNPTYGTMFDVISPIHPGPPPTYNYTTLAGNTYTDYYLPAGSYAPRQSFYGLLGTPLNGNWRLRVTDNYPQDNGYLFDWSISLSADLPDSIITLNTPNSPVVIGSVVNATCSAFDGAIYLTVGD</sequence>
<dbReference type="EMBL" id="NVSR01000111">
    <property type="protein sequence ID" value="PCI25599.1"/>
    <property type="molecule type" value="Genomic_DNA"/>
</dbReference>
<evidence type="ECO:0000256" key="3">
    <source>
        <dbReference type="SAM" id="SignalP"/>
    </source>
</evidence>
<feature type="domain" description="P/Homo B" evidence="4">
    <location>
        <begin position="443"/>
        <end position="645"/>
    </location>
</feature>
<evidence type="ECO:0000313" key="6">
    <source>
        <dbReference type="Proteomes" id="UP000218113"/>
    </source>
</evidence>
<dbReference type="InterPro" id="IPR049804">
    <property type="entry name" value="Choice_anch_L"/>
</dbReference>
<feature type="non-terminal residue" evidence="5">
    <location>
        <position position="680"/>
    </location>
</feature>
<dbReference type="GO" id="GO:0004252">
    <property type="term" value="F:serine-type endopeptidase activity"/>
    <property type="evidence" value="ECO:0007669"/>
    <property type="project" value="InterPro"/>
</dbReference>
<keyword evidence="2" id="KW-0378">Hydrolase</keyword>
<evidence type="ECO:0000256" key="2">
    <source>
        <dbReference type="ARBA" id="ARBA00022801"/>
    </source>
</evidence>
<keyword evidence="1" id="KW-0645">Protease</keyword>
<dbReference type="Proteomes" id="UP000218113">
    <property type="component" value="Unassembled WGS sequence"/>
</dbReference>
<accession>A0A2A4SX34</accession>
<evidence type="ECO:0000259" key="4">
    <source>
        <dbReference type="PROSITE" id="PS51829"/>
    </source>
</evidence>
<feature type="chain" id="PRO_5012856558" description="P/Homo B domain-containing protein" evidence="3">
    <location>
        <begin position="21"/>
        <end position="680"/>
    </location>
</feature>
<organism evidence="5 6">
    <name type="scientific">SAR324 cluster bacterium</name>
    <dbReference type="NCBI Taxonomy" id="2024889"/>
    <lineage>
        <taxon>Bacteria</taxon>
        <taxon>Deltaproteobacteria</taxon>
        <taxon>SAR324 cluster</taxon>
    </lineage>
</organism>
<dbReference type="SUPFAM" id="SSF141072">
    <property type="entry name" value="CalX-like"/>
    <property type="match status" value="1"/>
</dbReference>
<keyword evidence="3" id="KW-0732">Signal</keyword>
<dbReference type="PROSITE" id="PS51829">
    <property type="entry name" value="P_HOMO_B"/>
    <property type="match status" value="1"/>
</dbReference>
<dbReference type="NCBIfam" id="NF038133">
    <property type="entry name" value="choice_anch_L"/>
    <property type="match status" value="1"/>
</dbReference>
<reference evidence="6" key="1">
    <citation type="submission" date="2017-08" db="EMBL/GenBank/DDBJ databases">
        <title>A dynamic microbial community with high functional redundancy inhabits the cold, oxic subseafloor aquifer.</title>
        <authorList>
            <person name="Tully B.J."/>
            <person name="Wheat C.G."/>
            <person name="Glazer B.T."/>
            <person name="Huber J.A."/>
        </authorList>
    </citation>
    <scope>NUCLEOTIDE SEQUENCE [LARGE SCALE GENOMIC DNA]</scope>
</reference>
<proteinExistence type="predicted"/>
<dbReference type="InterPro" id="IPR008979">
    <property type="entry name" value="Galactose-bd-like_sf"/>
</dbReference>
<dbReference type="SUPFAM" id="SSF49785">
    <property type="entry name" value="Galactose-binding domain-like"/>
    <property type="match status" value="1"/>
</dbReference>
<dbReference type="GO" id="GO:0006508">
    <property type="term" value="P:proteolysis"/>
    <property type="evidence" value="ECO:0007669"/>
    <property type="project" value="UniProtKB-KW"/>
</dbReference>
<name>A0A2A4SX34_9DELT</name>
<dbReference type="InterPro" id="IPR038081">
    <property type="entry name" value="CalX-like_sf"/>
</dbReference>
<evidence type="ECO:0000256" key="1">
    <source>
        <dbReference type="ARBA" id="ARBA00022670"/>
    </source>
</evidence>
<evidence type="ECO:0000313" key="5">
    <source>
        <dbReference type="EMBL" id="PCI25599.1"/>
    </source>
</evidence>
<dbReference type="Gene3D" id="2.60.120.260">
    <property type="entry name" value="Galactose-binding domain-like"/>
    <property type="match status" value="1"/>
</dbReference>